<sequence length="205" mass="22293">MKPDAWTATTVCNPPLCTSMRRSCSDRWVFLDSVDFRIHGIAFSHPDSACVAGAYACAIEDDLRSLDKQDPSHNAALVQRIFPTARYDNDHPALGTHAARQLDLGTSAFAHCAVSWGPEPFDGFLALLIRLPGHDLFIGPAKDQEHGPGPHVFILPSGAYRYHLKQVQFRLNTPEHEQARGAAPVRRRSAAPLTTAKTAAGSGSN</sequence>
<evidence type="ECO:0000313" key="2">
    <source>
        <dbReference type="EMBL" id="NHZ66170.1"/>
    </source>
</evidence>
<reference evidence="2 3" key="1">
    <citation type="submission" date="2019-10" db="EMBL/GenBank/DDBJ databases">
        <title>Taxonomy of Antarctic Massilia spp.: description of Massilia rubra sp. nov., Massilia aquatica sp. nov., Massilia mucilaginosa sp. nov., Massilia frigida sp. nov. isolated from streams, lakes and regoliths.</title>
        <authorList>
            <person name="Holochova P."/>
            <person name="Sedlacek I."/>
            <person name="Kralova S."/>
            <person name="Maslanova I."/>
            <person name="Busse H.-J."/>
            <person name="Stankova E."/>
            <person name="Vrbovska V."/>
            <person name="Kovarovic V."/>
            <person name="Bartak M."/>
            <person name="Svec P."/>
            <person name="Pantucek R."/>
        </authorList>
    </citation>
    <scope>NUCLEOTIDE SEQUENCE [LARGE SCALE GENOMIC DNA]</scope>
    <source>
        <strain evidence="2 3">CCM 8694</strain>
    </source>
</reference>
<accession>A0ABX0N289</accession>
<name>A0ABX0N289_9BURK</name>
<comment type="caution">
    <text evidence="2">The sequence shown here is derived from an EMBL/GenBank/DDBJ whole genome shotgun (WGS) entry which is preliminary data.</text>
</comment>
<dbReference type="Proteomes" id="UP000610594">
    <property type="component" value="Unassembled WGS sequence"/>
</dbReference>
<proteinExistence type="predicted"/>
<keyword evidence="3" id="KW-1185">Reference proteome</keyword>
<feature type="region of interest" description="Disordered" evidence="1">
    <location>
        <begin position="174"/>
        <end position="205"/>
    </location>
</feature>
<organism evidence="2 3">
    <name type="scientific">Massilia genomosp. 1</name>
    <dbReference type="NCBI Taxonomy" id="2609280"/>
    <lineage>
        <taxon>Bacteria</taxon>
        <taxon>Pseudomonadati</taxon>
        <taxon>Pseudomonadota</taxon>
        <taxon>Betaproteobacteria</taxon>
        <taxon>Burkholderiales</taxon>
        <taxon>Oxalobacteraceae</taxon>
        <taxon>Telluria group</taxon>
        <taxon>Massilia</taxon>
    </lineage>
</organism>
<protein>
    <submittedName>
        <fullName evidence="2">Uncharacterized protein</fullName>
    </submittedName>
</protein>
<evidence type="ECO:0000256" key="1">
    <source>
        <dbReference type="SAM" id="MobiDB-lite"/>
    </source>
</evidence>
<gene>
    <name evidence="2" type="ORF">F1735_28415</name>
</gene>
<evidence type="ECO:0000313" key="3">
    <source>
        <dbReference type="Proteomes" id="UP000610594"/>
    </source>
</evidence>
<feature type="compositionally biased region" description="Polar residues" evidence="1">
    <location>
        <begin position="195"/>
        <end position="205"/>
    </location>
</feature>
<dbReference type="EMBL" id="WHJF01000117">
    <property type="protein sequence ID" value="NHZ66170.1"/>
    <property type="molecule type" value="Genomic_DNA"/>
</dbReference>
<dbReference type="RefSeq" id="WP_167240075.1">
    <property type="nucleotide sequence ID" value="NZ_WHJF01000117.1"/>
</dbReference>